<dbReference type="SUPFAM" id="SSF53955">
    <property type="entry name" value="Lysozyme-like"/>
    <property type="match status" value="1"/>
</dbReference>
<dbReference type="Proteomes" id="UP001501747">
    <property type="component" value="Unassembled WGS sequence"/>
</dbReference>
<dbReference type="Pfam" id="PF13699">
    <property type="entry name" value="eCIS_core"/>
    <property type="match status" value="1"/>
</dbReference>
<organism evidence="2 3">
    <name type="scientific">Allokutzneria multivorans</name>
    <dbReference type="NCBI Taxonomy" id="1142134"/>
    <lineage>
        <taxon>Bacteria</taxon>
        <taxon>Bacillati</taxon>
        <taxon>Actinomycetota</taxon>
        <taxon>Actinomycetes</taxon>
        <taxon>Pseudonocardiales</taxon>
        <taxon>Pseudonocardiaceae</taxon>
        <taxon>Allokutzneria</taxon>
    </lineage>
</organism>
<sequence>MSGDREHVTRAPQIVHDVLRTPGLPLEDTARQVMEARLGKDFSQVRVHTDQQAADSAGAVGANAYTVGDHIAFAPGQYRPGSAAGDRLLAHELTHVVQHRGALPPSDLEIGAEHHGTEYQADAVSRGTECGHIAAHRPVVARQVASTWGSAYGGKEPGNYQAVKKGIDPLTPSSQPVAGRKYTGTRVGVVVAPAAAVRSKPGAEGKHKFLLPPGRKVLVGPAENGFLQLRALPDLKKAKGWIEESAVDVQGLPPVTERELTLIDPKWKEKAVGNAPKSMGEADVTAKVLSYLDKMNEAFDLLQIDVIETRAVFVANALVESWALSRFTEAQSRPQAFADDPTKLGTDRAFFELQYPKSRPVRKEINPTEETDPKKNRWDFRGRGAVQVTGRGNYLQTIAVLDRAAEQYRAEGDTAAADRCQAAVDAIKADPREAARPEHAFLFSAAFFKAKHGDRTGKDYSFMGTVQPEKVQKDAFLERALKVFGDTADWI</sequence>
<dbReference type="EMBL" id="BAABAL010000008">
    <property type="protein sequence ID" value="GAA4005765.1"/>
    <property type="molecule type" value="Genomic_DNA"/>
</dbReference>
<name>A0ABP7S2N8_9PSEU</name>
<accession>A0ABP7S2N8</accession>
<evidence type="ECO:0000313" key="3">
    <source>
        <dbReference type="Proteomes" id="UP001501747"/>
    </source>
</evidence>
<feature type="domain" description="eCIS core" evidence="1">
    <location>
        <begin position="25"/>
        <end position="101"/>
    </location>
</feature>
<dbReference type="Gene3D" id="1.10.530.10">
    <property type="match status" value="1"/>
</dbReference>
<evidence type="ECO:0000259" key="1">
    <source>
        <dbReference type="Pfam" id="PF13699"/>
    </source>
</evidence>
<comment type="caution">
    <text evidence="2">The sequence shown here is derived from an EMBL/GenBank/DDBJ whole genome shotgun (WGS) entry which is preliminary data.</text>
</comment>
<protein>
    <recommendedName>
        <fullName evidence="1">eCIS core domain-containing protein</fullName>
    </recommendedName>
</protein>
<dbReference type="InterPro" id="IPR023346">
    <property type="entry name" value="Lysozyme-like_dom_sf"/>
</dbReference>
<evidence type="ECO:0000313" key="2">
    <source>
        <dbReference type="EMBL" id="GAA4005765.1"/>
    </source>
</evidence>
<proteinExistence type="predicted"/>
<gene>
    <name evidence="2" type="ORF">GCM10022247_29280</name>
</gene>
<keyword evidence="3" id="KW-1185">Reference proteome</keyword>
<dbReference type="InterPro" id="IPR025295">
    <property type="entry name" value="eCIS_core_dom"/>
</dbReference>
<reference evidence="3" key="1">
    <citation type="journal article" date="2019" name="Int. J. Syst. Evol. Microbiol.">
        <title>The Global Catalogue of Microorganisms (GCM) 10K type strain sequencing project: providing services to taxonomists for standard genome sequencing and annotation.</title>
        <authorList>
            <consortium name="The Broad Institute Genomics Platform"/>
            <consortium name="The Broad Institute Genome Sequencing Center for Infectious Disease"/>
            <person name="Wu L."/>
            <person name="Ma J."/>
        </authorList>
    </citation>
    <scope>NUCLEOTIDE SEQUENCE [LARGE SCALE GENOMIC DNA]</scope>
    <source>
        <strain evidence="3">JCM 17342</strain>
    </source>
</reference>